<gene>
    <name evidence="1" type="ORF">BRAPAZ1V2_A05P02740.2</name>
</gene>
<dbReference type="AlphaFoldDB" id="A0A8D9DFZ7"/>
<evidence type="ECO:0000313" key="1">
    <source>
        <dbReference type="EMBL" id="CAG7873753.1"/>
    </source>
</evidence>
<feature type="non-terminal residue" evidence="1">
    <location>
        <position position="1"/>
    </location>
</feature>
<sequence>MGSSNECFLATFLMVESSAAPRANLIVIVFLASLSRFNPIFDSIPSLPPSIKGISIRRKHHHRV</sequence>
<reference evidence="1 2" key="1">
    <citation type="submission" date="2021-07" db="EMBL/GenBank/DDBJ databases">
        <authorList>
            <consortium name="Genoscope - CEA"/>
            <person name="William W."/>
        </authorList>
    </citation>
    <scope>NUCLEOTIDE SEQUENCE [LARGE SCALE GENOMIC DNA]</scope>
</reference>
<accession>A0A8D9DFZ7</accession>
<dbReference type="Gramene" id="A05p02740.2_BraZ1">
    <property type="protein sequence ID" value="A05p02740.2_BraZ1.CDS"/>
    <property type="gene ID" value="A05g02740.2_BraZ1"/>
</dbReference>
<evidence type="ECO:0000313" key="2">
    <source>
        <dbReference type="Proteomes" id="UP000694005"/>
    </source>
</evidence>
<protein>
    <submittedName>
        <fullName evidence="1">Uncharacterized protein</fullName>
    </submittedName>
</protein>
<proteinExistence type="predicted"/>
<dbReference type="Proteomes" id="UP000694005">
    <property type="component" value="Chromosome A05"/>
</dbReference>
<organism evidence="1 2">
    <name type="scientific">Brassica campestris</name>
    <name type="common">Field mustard</name>
    <dbReference type="NCBI Taxonomy" id="3711"/>
    <lineage>
        <taxon>Eukaryota</taxon>
        <taxon>Viridiplantae</taxon>
        <taxon>Streptophyta</taxon>
        <taxon>Embryophyta</taxon>
        <taxon>Tracheophyta</taxon>
        <taxon>Spermatophyta</taxon>
        <taxon>Magnoliopsida</taxon>
        <taxon>eudicotyledons</taxon>
        <taxon>Gunneridae</taxon>
        <taxon>Pentapetalae</taxon>
        <taxon>rosids</taxon>
        <taxon>malvids</taxon>
        <taxon>Brassicales</taxon>
        <taxon>Brassicaceae</taxon>
        <taxon>Brassiceae</taxon>
        <taxon>Brassica</taxon>
    </lineage>
</organism>
<name>A0A8D9DFZ7_BRACM</name>
<dbReference type="EMBL" id="LS974621">
    <property type="protein sequence ID" value="CAG7873753.1"/>
    <property type="molecule type" value="Genomic_DNA"/>
</dbReference>